<reference evidence="1" key="2">
    <citation type="journal article" date="2022" name="New Phytol.">
        <title>Evolutionary transition to the ectomycorrhizal habit in the genomes of a hyperdiverse lineage of mushroom-forming fungi.</title>
        <authorList>
            <person name="Looney B."/>
            <person name="Miyauchi S."/>
            <person name="Morin E."/>
            <person name="Drula E."/>
            <person name="Courty P.E."/>
            <person name="Kohler A."/>
            <person name="Kuo A."/>
            <person name="LaButti K."/>
            <person name="Pangilinan J."/>
            <person name="Lipzen A."/>
            <person name="Riley R."/>
            <person name="Andreopoulos W."/>
            <person name="He G."/>
            <person name="Johnson J."/>
            <person name="Nolan M."/>
            <person name="Tritt A."/>
            <person name="Barry K.W."/>
            <person name="Grigoriev I.V."/>
            <person name="Nagy L.G."/>
            <person name="Hibbett D."/>
            <person name="Henrissat B."/>
            <person name="Matheny P.B."/>
            <person name="Labbe J."/>
            <person name="Martin F.M."/>
        </authorList>
    </citation>
    <scope>NUCLEOTIDE SEQUENCE</scope>
    <source>
        <strain evidence="1">FP105234-sp</strain>
    </source>
</reference>
<comment type="caution">
    <text evidence="1">The sequence shown here is derived from an EMBL/GenBank/DDBJ whole genome shotgun (WGS) entry which is preliminary data.</text>
</comment>
<reference evidence="1" key="1">
    <citation type="submission" date="2021-02" db="EMBL/GenBank/DDBJ databases">
        <authorList>
            <consortium name="DOE Joint Genome Institute"/>
            <person name="Ahrendt S."/>
            <person name="Looney B.P."/>
            <person name="Miyauchi S."/>
            <person name="Morin E."/>
            <person name="Drula E."/>
            <person name="Courty P.E."/>
            <person name="Chicoki N."/>
            <person name="Fauchery L."/>
            <person name="Kohler A."/>
            <person name="Kuo A."/>
            <person name="Labutti K."/>
            <person name="Pangilinan J."/>
            <person name="Lipzen A."/>
            <person name="Riley R."/>
            <person name="Andreopoulos W."/>
            <person name="He G."/>
            <person name="Johnson J."/>
            <person name="Barry K.W."/>
            <person name="Grigoriev I.V."/>
            <person name="Nagy L."/>
            <person name="Hibbett D."/>
            <person name="Henrissat B."/>
            <person name="Matheny P.B."/>
            <person name="Labbe J."/>
            <person name="Martin F."/>
        </authorList>
    </citation>
    <scope>NUCLEOTIDE SEQUENCE</scope>
    <source>
        <strain evidence="1">FP105234-sp</strain>
    </source>
</reference>
<keyword evidence="2" id="KW-1185">Reference proteome</keyword>
<gene>
    <name evidence="1" type="ORF">FA95DRAFT_1610501</name>
</gene>
<evidence type="ECO:0000313" key="1">
    <source>
        <dbReference type="EMBL" id="KAI0042057.1"/>
    </source>
</evidence>
<protein>
    <submittedName>
        <fullName evidence="1">Uncharacterized protein</fullName>
    </submittedName>
</protein>
<dbReference type="Proteomes" id="UP000814033">
    <property type="component" value="Unassembled WGS sequence"/>
</dbReference>
<name>A0ACB8RDS9_9AGAM</name>
<organism evidence="1 2">
    <name type="scientific">Auriscalpium vulgare</name>
    <dbReference type="NCBI Taxonomy" id="40419"/>
    <lineage>
        <taxon>Eukaryota</taxon>
        <taxon>Fungi</taxon>
        <taxon>Dikarya</taxon>
        <taxon>Basidiomycota</taxon>
        <taxon>Agaricomycotina</taxon>
        <taxon>Agaricomycetes</taxon>
        <taxon>Russulales</taxon>
        <taxon>Auriscalpiaceae</taxon>
        <taxon>Auriscalpium</taxon>
    </lineage>
</organism>
<sequence length="430" mass="46201">MPDFDAIIAAALEEINKPVDLDSPLRRTSMCTPAYGAFVVFTLDPVATIETLEDPVALEEARALLVRKYVGYVTQVMLMTMPTRRYHLCSCYILSQGLPIPHKEFCIDERMCVAVHPATHPDGRPAVTPSPPLPWDNLYLHSLDSFTFRIPTAKGIVDHSSSPMITRRQYIKVMTYTDDDTERWQDSIIARPSRNPPAAPGPSVEEFPQPPANAAPLLSKSDVSSGASSTSAGDYIDSITSDGNSRASAGGSIVGDLYSDFLASVVNSIGSDGDSIASGGASNPSTADSTGNEDDGELHAAEGDSASQMDSTNIPVAENVLLDSLHVGIARMLLEDEDPHSRSIPVADFDLDLGTVKEFANASCLRHELTLITGIIERSQQRSRAALENLNQESAEAEKSSLGGMEPKLPAHANSSPRKFKFGNLTALES</sequence>
<accession>A0ACB8RDS9</accession>
<dbReference type="EMBL" id="MU276086">
    <property type="protein sequence ID" value="KAI0042057.1"/>
    <property type="molecule type" value="Genomic_DNA"/>
</dbReference>
<evidence type="ECO:0000313" key="2">
    <source>
        <dbReference type="Proteomes" id="UP000814033"/>
    </source>
</evidence>
<proteinExistence type="predicted"/>